<dbReference type="EMBL" id="CAUEEQ010000780">
    <property type="protein sequence ID" value="CAJ0917911.1"/>
    <property type="molecule type" value="Genomic_DNA"/>
</dbReference>
<keyword evidence="6" id="KW-1185">Reference proteome</keyword>
<keyword evidence="3" id="KW-0106">Calcium</keyword>
<dbReference type="PANTHER" id="PTHR45911:SF4">
    <property type="entry name" value="MULTIPLE C2 AND TRANSMEMBRANE DOMAIN-CONTAINING PROTEIN"/>
    <property type="match status" value="1"/>
</dbReference>
<comment type="similarity">
    <text evidence="1">Belongs to the MCTP family.</text>
</comment>
<name>A0ABN9KP03_9NEOB</name>
<dbReference type="Gene3D" id="2.60.40.150">
    <property type="entry name" value="C2 domain"/>
    <property type="match status" value="1"/>
</dbReference>
<comment type="caution">
    <text evidence="5">The sequence shown here is derived from an EMBL/GenBank/DDBJ whole genome shotgun (WGS) entry which is preliminary data.</text>
</comment>
<evidence type="ECO:0000256" key="1">
    <source>
        <dbReference type="ARBA" id="ARBA00007923"/>
    </source>
</evidence>
<dbReference type="PROSITE" id="PS50004">
    <property type="entry name" value="C2"/>
    <property type="match status" value="1"/>
</dbReference>
<dbReference type="Pfam" id="PF00168">
    <property type="entry name" value="C2"/>
    <property type="match status" value="1"/>
</dbReference>
<proteinExistence type="inferred from homology"/>
<gene>
    <name evidence="5" type="ORF">RIMI_LOCUS636479</name>
</gene>
<accession>A0ABN9KP03</accession>
<dbReference type="PANTHER" id="PTHR45911">
    <property type="entry name" value="C2 DOMAIN-CONTAINING PROTEIN"/>
    <property type="match status" value="1"/>
</dbReference>
<dbReference type="InterPro" id="IPR000008">
    <property type="entry name" value="C2_dom"/>
</dbReference>
<evidence type="ECO:0000256" key="2">
    <source>
        <dbReference type="ARBA" id="ARBA00022723"/>
    </source>
</evidence>
<organism evidence="5 6">
    <name type="scientific">Ranitomeya imitator</name>
    <name type="common">mimic poison frog</name>
    <dbReference type="NCBI Taxonomy" id="111125"/>
    <lineage>
        <taxon>Eukaryota</taxon>
        <taxon>Metazoa</taxon>
        <taxon>Chordata</taxon>
        <taxon>Craniata</taxon>
        <taxon>Vertebrata</taxon>
        <taxon>Euteleostomi</taxon>
        <taxon>Amphibia</taxon>
        <taxon>Batrachia</taxon>
        <taxon>Anura</taxon>
        <taxon>Neobatrachia</taxon>
        <taxon>Hyloidea</taxon>
        <taxon>Dendrobatidae</taxon>
        <taxon>Dendrobatinae</taxon>
        <taxon>Ranitomeya</taxon>
    </lineage>
</organism>
<reference evidence="5" key="1">
    <citation type="submission" date="2023-07" db="EMBL/GenBank/DDBJ databases">
        <authorList>
            <person name="Stuckert A."/>
        </authorList>
    </citation>
    <scope>NUCLEOTIDE SEQUENCE</scope>
</reference>
<keyword evidence="2" id="KW-0479">Metal-binding</keyword>
<evidence type="ECO:0000313" key="5">
    <source>
        <dbReference type="EMBL" id="CAJ0917911.1"/>
    </source>
</evidence>
<dbReference type="SMART" id="SM00239">
    <property type="entry name" value="C2"/>
    <property type="match status" value="1"/>
</dbReference>
<dbReference type="InterPro" id="IPR035892">
    <property type="entry name" value="C2_domain_sf"/>
</dbReference>
<sequence length="165" mass="19329">MLKMEQRQTRSSCVLCMHRPVFRRSLPRLVSKENLWRSECEKSSFSADRLTSCDCVLLFIVSKPDCYVCLRLPTSLTDRKRTRTVWNNANPVWDETFHFRIHSQIKNILELSVHDEDIGTADDHLFTVSYDLGNVPLKKNVVENFTLNKEVTELCSVHFFLHILK</sequence>
<evidence type="ECO:0000313" key="6">
    <source>
        <dbReference type="Proteomes" id="UP001176940"/>
    </source>
</evidence>
<protein>
    <recommendedName>
        <fullName evidence="4">C2 domain-containing protein</fullName>
    </recommendedName>
</protein>
<dbReference type="Proteomes" id="UP001176940">
    <property type="component" value="Unassembled WGS sequence"/>
</dbReference>
<evidence type="ECO:0000256" key="3">
    <source>
        <dbReference type="ARBA" id="ARBA00022837"/>
    </source>
</evidence>
<feature type="domain" description="C2" evidence="4">
    <location>
        <begin position="18"/>
        <end position="145"/>
    </location>
</feature>
<dbReference type="SUPFAM" id="SSF49562">
    <property type="entry name" value="C2 domain (Calcium/lipid-binding domain, CaLB)"/>
    <property type="match status" value="1"/>
</dbReference>
<evidence type="ECO:0000259" key="4">
    <source>
        <dbReference type="PROSITE" id="PS50004"/>
    </source>
</evidence>